<dbReference type="EMBL" id="KV453917">
    <property type="protein sequence ID" value="ODV76841.1"/>
    <property type="molecule type" value="Genomic_DNA"/>
</dbReference>
<dbReference type="GO" id="GO:0071970">
    <property type="term" value="P:fungal-type cell wall (1-&gt;3)-beta-D-glucan biosynthetic process"/>
    <property type="evidence" value="ECO:0007669"/>
    <property type="project" value="TreeGrafter"/>
</dbReference>
<feature type="signal peptide" evidence="10">
    <location>
        <begin position="1"/>
        <end position="18"/>
    </location>
</feature>
<evidence type="ECO:0000256" key="10">
    <source>
        <dbReference type="RuleBase" id="RU361209"/>
    </source>
</evidence>
<keyword evidence="4 10" id="KW-0336">GPI-anchor</keyword>
<comment type="subcellular location">
    <subcellularLocation>
        <location evidence="1">Cell envelope</location>
    </subcellularLocation>
    <subcellularLocation>
        <location evidence="10">Cell membrane</location>
        <topology evidence="10">Lipid-anchor</topology>
        <topology evidence="10">GPI-anchor</topology>
    </subcellularLocation>
    <subcellularLocation>
        <location evidence="2">Membrane</location>
        <topology evidence="2">Lipid-anchor</topology>
        <topology evidence="2">GPI-anchor</topology>
    </subcellularLocation>
</comment>
<evidence type="ECO:0000256" key="2">
    <source>
        <dbReference type="ARBA" id="ARBA00004589"/>
    </source>
</evidence>
<comment type="similarity">
    <text evidence="3 10">Belongs to the glycosyl hydrolase 72 family.</text>
</comment>
<dbReference type="PANTHER" id="PTHR31468">
    <property type="entry name" value="1,3-BETA-GLUCANOSYLTRANSFERASE GAS1"/>
    <property type="match status" value="1"/>
</dbReference>
<dbReference type="GO" id="GO:0005886">
    <property type="term" value="C:plasma membrane"/>
    <property type="evidence" value="ECO:0007669"/>
    <property type="project" value="UniProtKB-SubCell"/>
</dbReference>
<dbReference type="OrthoDB" id="421038at2759"/>
<evidence type="ECO:0000259" key="12">
    <source>
        <dbReference type="SMART" id="SM00768"/>
    </source>
</evidence>
<evidence type="ECO:0000256" key="3">
    <source>
        <dbReference type="ARBA" id="ARBA00007528"/>
    </source>
</evidence>
<evidence type="ECO:0000256" key="6">
    <source>
        <dbReference type="ARBA" id="ARBA00023136"/>
    </source>
</evidence>
<dbReference type="SMART" id="SM00768">
    <property type="entry name" value="X8"/>
    <property type="match status" value="1"/>
</dbReference>
<keyword evidence="10" id="KW-0808">Transferase</keyword>
<keyword evidence="5 10" id="KW-0732">Signal</keyword>
<dbReference type="GO" id="GO:0030445">
    <property type="term" value="C:yeast-form cell wall"/>
    <property type="evidence" value="ECO:0007669"/>
    <property type="project" value="UniProtKB-ARBA"/>
</dbReference>
<name>A0A1E4SBG6_9ASCO</name>
<dbReference type="InterPro" id="IPR012946">
    <property type="entry name" value="X8"/>
</dbReference>
<evidence type="ECO:0000313" key="14">
    <source>
        <dbReference type="Proteomes" id="UP000094285"/>
    </source>
</evidence>
<feature type="chain" id="PRO_5009027745" description="1,3-beta-glucanosyltransferase" evidence="10">
    <location>
        <begin position="19"/>
        <end position="547"/>
    </location>
</feature>
<sequence length="547" mass="58127">MLLKSILGWTALVASAVAADLPEIEIIGNKFFFKNNGTQFLMRGIAYQQNPTNTTASFHDPLADTEACKRDIPYMQAVNTNIIRVYALNASLDHTECMNLLTDAGIYVIADLSQPDQSINRDSPEWNLDLYKRYTDVVDKFLNYSNILGFFAGNEVTNNVTNTDASAFVKAAVRDTKAYIKAKGYRQIPVGYSANDDTDIRDSLADYFACGDEDERADFFGINMYEWCGSSTYTSSGYSDISKQYQNLGIPIFFSEYGCNRVTPRQFQEVGTLYGSDMTNEWSGGIVYMYFQEDNNYGLVSIKGNSVSTLADYNNYKSQIQKISPSLAAASAASTVSATSCPTSTSNWLASTNLPPTPDQDVCDCATSGAQCVVSDDVDSEDYGDLIGVVCGIFDCSGISTNATAGKYGAFSPCDSKNKLNFVLNAYYEANSQHSDACDFSGSATRTSANASGSCSALLKSAGASGTGVVSGNRSGSGNSRASSGSGSGSSRSGSSASRSGSLRSGSASSSNAAVSVKGVKPFSMDSVAKTILIGGGFAIGITLTFL</sequence>
<dbReference type="Pfam" id="PF03198">
    <property type="entry name" value="Glyco_hydro_72"/>
    <property type="match status" value="1"/>
</dbReference>
<accession>A0A1E4SBG6</accession>
<dbReference type="AlphaFoldDB" id="A0A1E4SBG6"/>
<keyword evidence="8" id="KW-0325">Glycoprotein</keyword>
<feature type="region of interest" description="Disordered" evidence="11">
    <location>
        <begin position="466"/>
        <end position="509"/>
    </location>
</feature>
<keyword evidence="9 10" id="KW-0449">Lipoprotein</keyword>
<evidence type="ECO:0000256" key="5">
    <source>
        <dbReference type="ARBA" id="ARBA00022729"/>
    </source>
</evidence>
<comment type="function">
    <text evidence="10">Splits internally a 1,3-beta-glucan molecule and transfers the newly generated reducing end (the donor) to the non-reducing end of another 1,3-beta-glucan molecule (the acceptor) forming a 1,3-beta linkage, resulting in the elongation of 1,3-beta-glucan chains in the cell wall.</text>
</comment>
<dbReference type="Gene3D" id="3.20.20.80">
    <property type="entry name" value="Glycosidases"/>
    <property type="match status" value="1"/>
</dbReference>
<dbReference type="Pfam" id="PF07983">
    <property type="entry name" value="X8"/>
    <property type="match status" value="1"/>
</dbReference>
<dbReference type="Proteomes" id="UP000094285">
    <property type="component" value="Unassembled WGS sequence"/>
</dbReference>
<dbReference type="InterPro" id="IPR004886">
    <property type="entry name" value="Glucanosyltransferase"/>
</dbReference>
<dbReference type="PANTHER" id="PTHR31468:SF2">
    <property type="entry name" value="1,3-BETA-GLUCANOSYLTRANSFERASE GAS1"/>
    <property type="match status" value="1"/>
</dbReference>
<evidence type="ECO:0000256" key="1">
    <source>
        <dbReference type="ARBA" id="ARBA00004196"/>
    </source>
</evidence>
<protein>
    <recommendedName>
        <fullName evidence="10">1,3-beta-glucanosyltransferase</fullName>
        <ecNumber evidence="10">2.4.1.-</ecNumber>
    </recommendedName>
</protein>
<dbReference type="GO" id="GO:0098552">
    <property type="term" value="C:side of membrane"/>
    <property type="evidence" value="ECO:0007669"/>
    <property type="project" value="UniProtKB-KW"/>
</dbReference>
<dbReference type="SUPFAM" id="SSF51445">
    <property type="entry name" value="(Trans)glycosidases"/>
    <property type="match status" value="1"/>
</dbReference>
<dbReference type="GO" id="GO:1903561">
    <property type="term" value="C:extracellular vesicle"/>
    <property type="evidence" value="ECO:0007669"/>
    <property type="project" value="UniProtKB-ARBA"/>
</dbReference>
<dbReference type="RefSeq" id="XP_020061963.1">
    <property type="nucleotide sequence ID" value="XM_020210703.1"/>
</dbReference>
<reference evidence="14" key="1">
    <citation type="submission" date="2016-05" db="EMBL/GenBank/DDBJ databases">
        <title>Comparative genomics of biotechnologically important yeasts.</title>
        <authorList>
            <consortium name="DOE Joint Genome Institute"/>
            <person name="Riley R."/>
            <person name="Haridas S."/>
            <person name="Wolfe K.H."/>
            <person name="Lopes M.R."/>
            <person name="Hittinger C.T."/>
            <person name="Goker M."/>
            <person name="Salamov A."/>
            <person name="Wisecaver J."/>
            <person name="Long T.M."/>
            <person name="Aerts A.L."/>
            <person name="Barry K."/>
            <person name="Choi C."/>
            <person name="Clum A."/>
            <person name="Coughlan A.Y."/>
            <person name="Deshpande S."/>
            <person name="Douglass A.P."/>
            <person name="Hanson S.J."/>
            <person name="Klenk H.-P."/>
            <person name="Labutti K."/>
            <person name="Lapidus A."/>
            <person name="Lindquist E."/>
            <person name="Lipzen A."/>
            <person name="Meier-Kolthoff J.P."/>
            <person name="Ohm R.A."/>
            <person name="Otillar R.P."/>
            <person name="Pangilinan J."/>
            <person name="Peng Y."/>
            <person name="Rokas A."/>
            <person name="Rosa C.A."/>
            <person name="Scheuner C."/>
            <person name="Sibirny A.A."/>
            <person name="Slot J.C."/>
            <person name="Stielow J.B."/>
            <person name="Sun H."/>
            <person name="Kurtzman C.P."/>
            <person name="Blackwell M."/>
            <person name="Grigoriev I.V."/>
            <person name="Jeffries T.W."/>
        </authorList>
    </citation>
    <scope>NUCLEOTIDE SEQUENCE [LARGE SCALE GENOMIC DNA]</scope>
    <source>
        <strain evidence="14">NRRL Y-17324</strain>
    </source>
</reference>
<evidence type="ECO:0000256" key="7">
    <source>
        <dbReference type="ARBA" id="ARBA00023157"/>
    </source>
</evidence>
<evidence type="ECO:0000256" key="9">
    <source>
        <dbReference type="ARBA" id="ARBA00023288"/>
    </source>
</evidence>
<dbReference type="STRING" id="984487.A0A1E4SBG6"/>
<evidence type="ECO:0000313" key="13">
    <source>
        <dbReference type="EMBL" id="ODV76841.1"/>
    </source>
</evidence>
<dbReference type="GO" id="GO:0031505">
    <property type="term" value="P:fungal-type cell wall organization"/>
    <property type="evidence" value="ECO:0007669"/>
    <property type="project" value="UniProtKB-ARBA"/>
</dbReference>
<organism evidence="13 14">
    <name type="scientific">Suhomyces tanzawaensis NRRL Y-17324</name>
    <dbReference type="NCBI Taxonomy" id="984487"/>
    <lineage>
        <taxon>Eukaryota</taxon>
        <taxon>Fungi</taxon>
        <taxon>Dikarya</taxon>
        <taxon>Ascomycota</taxon>
        <taxon>Saccharomycotina</taxon>
        <taxon>Pichiomycetes</taxon>
        <taxon>Debaryomycetaceae</taxon>
        <taxon>Suhomyces</taxon>
    </lineage>
</organism>
<keyword evidence="6 10" id="KW-0472">Membrane</keyword>
<dbReference type="FunFam" id="3.20.20.80:FF:000038">
    <property type="entry name" value="1,3-beta-glucanosyltransferase"/>
    <property type="match status" value="1"/>
</dbReference>
<evidence type="ECO:0000256" key="8">
    <source>
        <dbReference type="ARBA" id="ARBA00023180"/>
    </source>
</evidence>
<evidence type="ECO:0000256" key="4">
    <source>
        <dbReference type="ARBA" id="ARBA00022622"/>
    </source>
</evidence>
<dbReference type="GeneID" id="30984839"/>
<dbReference type="GO" id="GO:0042124">
    <property type="term" value="F:1,3-beta-glucanosyltransferase activity"/>
    <property type="evidence" value="ECO:0007669"/>
    <property type="project" value="TreeGrafter"/>
</dbReference>
<keyword evidence="14" id="KW-1185">Reference proteome</keyword>
<proteinExistence type="inferred from homology"/>
<dbReference type="EC" id="2.4.1.-" evidence="10"/>
<keyword evidence="7" id="KW-1015">Disulfide bond</keyword>
<gene>
    <name evidence="13" type="ORF">CANTADRAFT_57508</name>
</gene>
<dbReference type="InterPro" id="IPR017853">
    <property type="entry name" value="GH"/>
</dbReference>
<dbReference type="Gene3D" id="1.20.58.1040">
    <property type="match status" value="1"/>
</dbReference>
<feature type="domain" description="X8" evidence="12">
    <location>
        <begin position="370"/>
        <end position="457"/>
    </location>
</feature>
<evidence type="ECO:0000256" key="11">
    <source>
        <dbReference type="SAM" id="MobiDB-lite"/>
    </source>
</evidence>